<dbReference type="GO" id="GO:0016020">
    <property type="term" value="C:membrane"/>
    <property type="evidence" value="ECO:0007669"/>
    <property type="project" value="UniProtKB-SubCell"/>
</dbReference>
<comment type="caution">
    <text evidence="3">The sequence shown here is derived from an EMBL/GenBank/DDBJ whole genome shotgun (WGS) entry which is preliminary data.</text>
</comment>
<dbReference type="EMBL" id="JBHFFA010000004">
    <property type="protein sequence ID" value="KAL2629105.1"/>
    <property type="molecule type" value="Genomic_DNA"/>
</dbReference>
<evidence type="ECO:0000256" key="1">
    <source>
        <dbReference type="ARBA" id="ARBA00004167"/>
    </source>
</evidence>
<evidence type="ECO:0000259" key="2">
    <source>
        <dbReference type="Pfam" id="PF12819"/>
    </source>
</evidence>
<dbReference type="Pfam" id="PF12819">
    <property type="entry name" value="Malectin_like"/>
    <property type="match status" value="1"/>
</dbReference>
<gene>
    <name evidence="3" type="ORF">R1flu_013791</name>
</gene>
<dbReference type="PANTHER" id="PTHR45631:SF68">
    <property type="entry name" value="REPEAT FAMILY PROTEIN, PUTATIVE, EXPRESSED-RELATED"/>
    <property type="match status" value="1"/>
</dbReference>
<keyword evidence="4" id="KW-1185">Reference proteome</keyword>
<reference evidence="3 4" key="1">
    <citation type="submission" date="2024-09" db="EMBL/GenBank/DDBJ databases">
        <title>Chromosome-scale assembly of Riccia fluitans.</title>
        <authorList>
            <person name="Paukszto L."/>
            <person name="Sawicki J."/>
            <person name="Karawczyk K."/>
            <person name="Piernik-Szablinska J."/>
            <person name="Szczecinska M."/>
            <person name="Mazdziarz M."/>
        </authorList>
    </citation>
    <scope>NUCLEOTIDE SEQUENCE [LARGE SCALE GENOMIC DNA]</scope>
    <source>
        <strain evidence="3">Rf_01</strain>
        <tissue evidence="3">Aerial parts of the thallus</tissue>
    </source>
</reference>
<proteinExistence type="predicted"/>
<protein>
    <recommendedName>
        <fullName evidence="2">Malectin-like domain-containing protein</fullName>
    </recommendedName>
</protein>
<dbReference type="AlphaFoldDB" id="A0ABD1YEK2"/>
<organism evidence="3 4">
    <name type="scientific">Riccia fluitans</name>
    <dbReference type="NCBI Taxonomy" id="41844"/>
    <lineage>
        <taxon>Eukaryota</taxon>
        <taxon>Viridiplantae</taxon>
        <taxon>Streptophyta</taxon>
        <taxon>Embryophyta</taxon>
        <taxon>Marchantiophyta</taxon>
        <taxon>Marchantiopsida</taxon>
        <taxon>Marchantiidae</taxon>
        <taxon>Marchantiales</taxon>
        <taxon>Ricciaceae</taxon>
        <taxon>Riccia</taxon>
    </lineage>
</organism>
<feature type="domain" description="Malectin-like" evidence="2">
    <location>
        <begin position="9"/>
        <end position="331"/>
    </location>
</feature>
<sequence>MFFAVFLSIDSGAKQNVTDGIGMEWVTDEGYISTGSTLKVPALPNPGQEALTTARYFPGDWSKSCYVLPAVGGKTYLVRVGILHGEAPELPLPVEFNFTINSNYWFTFSLIVGDRGLLYPFLKEAIFYNQRDHIDVCVTRAAQGIPWISTLELRQMPEGTYSIAKSENMLMYALYRYNMGIKVENEVVVRWPDDLYDRVWYPADLAEFPKGERVSNSTEIFVLTDPLPGYNLPPYAVMKDALVGPDLTFDWPLWKETEAVHIVTYHQRMTNASEHFLVGFEKSMTVVNLTDYHAIQLMWSQNISAPTVNITIVGSALDNGDAVLNAMEVYGISEIDSTFTFDGDGKW</sequence>
<dbReference type="PANTHER" id="PTHR45631">
    <property type="entry name" value="OS07G0107800 PROTEIN-RELATED"/>
    <property type="match status" value="1"/>
</dbReference>
<dbReference type="InterPro" id="IPR024788">
    <property type="entry name" value="Malectin-like_Carb-bd_dom"/>
</dbReference>
<evidence type="ECO:0000313" key="3">
    <source>
        <dbReference type="EMBL" id="KAL2629105.1"/>
    </source>
</evidence>
<evidence type="ECO:0000313" key="4">
    <source>
        <dbReference type="Proteomes" id="UP001605036"/>
    </source>
</evidence>
<comment type="subcellular location">
    <subcellularLocation>
        <location evidence="1">Membrane</location>
        <topology evidence="1">Single-pass membrane protein</topology>
    </subcellularLocation>
</comment>
<accession>A0ABD1YEK2</accession>
<dbReference type="Proteomes" id="UP001605036">
    <property type="component" value="Unassembled WGS sequence"/>
</dbReference>
<name>A0ABD1YEK2_9MARC</name>